<dbReference type="FunFam" id="3.40.640.10:FF:000050">
    <property type="entry name" value="Serine hydroxymethyltransferase"/>
    <property type="match status" value="1"/>
</dbReference>
<evidence type="ECO:0000256" key="5">
    <source>
        <dbReference type="ARBA" id="ARBA00022563"/>
    </source>
</evidence>
<comment type="caution">
    <text evidence="11">The sequence shown here is derived from an EMBL/GenBank/DDBJ whole genome shotgun (WGS) entry which is preliminary data.</text>
</comment>
<gene>
    <name evidence="11" type="ORF">Vafri_16349</name>
</gene>
<evidence type="ECO:0000256" key="9">
    <source>
        <dbReference type="RuleBase" id="RU000585"/>
    </source>
</evidence>
<evidence type="ECO:0000256" key="6">
    <source>
        <dbReference type="ARBA" id="ARBA00022679"/>
    </source>
</evidence>
<dbReference type="Gene3D" id="3.40.640.10">
    <property type="entry name" value="Type I PLP-dependent aspartate aminotransferase-like (Major domain)"/>
    <property type="match status" value="1"/>
</dbReference>
<proteinExistence type="inferred from homology"/>
<evidence type="ECO:0000313" key="11">
    <source>
        <dbReference type="EMBL" id="GIL62038.1"/>
    </source>
</evidence>
<comment type="pathway">
    <text evidence="3 9">One-carbon metabolism; tetrahydrofolate interconversion.</text>
</comment>
<evidence type="ECO:0000259" key="10">
    <source>
        <dbReference type="Pfam" id="PF00464"/>
    </source>
</evidence>
<dbReference type="UniPathway" id="UPA00193"/>
<accession>A0A8J4BIL9</accession>
<dbReference type="PIRSF" id="PIRSF000412">
    <property type="entry name" value="SHMT"/>
    <property type="match status" value="1"/>
</dbReference>
<dbReference type="GO" id="GO:0019264">
    <property type="term" value="P:glycine biosynthetic process from serine"/>
    <property type="evidence" value="ECO:0007669"/>
    <property type="project" value="InterPro"/>
</dbReference>
<evidence type="ECO:0000256" key="3">
    <source>
        <dbReference type="ARBA" id="ARBA00004777"/>
    </source>
</evidence>
<name>A0A8J4BIL9_9CHLO</name>
<dbReference type="GO" id="GO:0035999">
    <property type="term" value="P:tetrahydrofolate interconversion"/>
    <property type="evidence" value="ECO:0007669"/>
    <property type="project" value="UniProtKB-UniPathway"/>
</dbReference>
<evidence type="ECO:0000256" key="8">
    <source>
        <dbReference type="PIRSR" id="PIRSR000412-50"/>
    </source>
</evidence>
<feature type="domain" description="Serine hydroxymethyltransferase-like" evidence="10">
    <location>
        <begin position="30"/>
        <end position="430"/>
    </location>
</feature>
<dbReference type="PANTHER" id="PTHR11680:SF35">
    <property type="entry name" value="SERINE HYDROXYMETHYLTRANSFERASE 1"/>
    <property type="match status" value="1"/>
</dbReference>
<dbReference type="GO" id="GO:0004372">
    <property type="term" value="F:glycine hydroxymethyltransferase activity"/>
    <property type="evidence" value="ECO:0007669"/>
    <property type="project" value="UniProtKB-EC"/>
</dbReference>
<dbReference type="InterPro" id="IPR039429">
    <property type="entry name" value="SHMT-like_dom"/>
</dbReference>
<dbReference type="InterPro" id="IPR015421">
    <property type="entry name" value="PyrdxlP-dep_Trfase_major"/>
</dbReference>
<dbReference type="EMBL" id="BNCO01000049">
    <property type="protein sequence ID" value="GIL62038.1"/>
    <property type="molecule type" value="Genomic_DNA"/>
</dbReference>
<dbReference type="InterPro" id="IPR019798">
    <property type="entry name" value="Ser_HO-MeTrfase_PLP_BS"/>
</dbReference>
<keyword evidence="5 9" id="KW-0554">One-carbon metabolism</keyword>
<dbReference type="PANTHER" id="PTHR11680">
    <property type="entry name" value="SERINE HYDROXYMETHYLTRANSFERASE"/>
    <property type="match status" value="1"/>
</dbReference>
<dbReference type="InterPro" id="IPR049943">
    <property type="entry name" value="Ser_HO-MeTrfase-like"/>
</dbReference>
<protein>
    <recommendedName>
        <fullName evidence="9">Serine hydroxymethyltransferase</fullName>
        <ecNumber evidence="9">2.1.2.1</ecNumber>
    </recommendedName>
</protein>
<dbReference type="HAMAP" id="MF_00051">
    <property type="entry name" value="SHMT"/>
    <property type="match status" value="1"/>
</dbReference>
<evidence type="ECO:0000256" key="7">
    <source>
        <dbReference type="ARBA" id="ARBA00022898"/>
    </source>
</evidence>
<evidence type="ECO:0000313" key="12">
    <source>
        <dbReference type="Proteomes" id="UP000747399"/>
    </source>
</evidence>
<dbReference type="Gene3D" id="3.90.1150.10">
    <property type="entry name" value="Aspartate Aminotransferase, domain 1"/>
    <property type="match status" value="1"/>
</dbReference>
<comment type="cofactor">
    <cofactor evidence="2 8 9">
        <name>pyridoxal 5'-phosphate</name>
        <dbReference type="ChEBI" id="CHEBI:597326"/>
    </cofactor>
</comment>
<dbReference type="AlphaFoldDB" id="A0A8J4BIL9"/>
<dbReference type="GO" id="GO:0030170">
    <property type="term" value="F:pyridoxal phosphate binding"/>
    <property type="evidence" value="ECO:0007669"/>
    <property type="project" value="InterPro"/>
</dbReference>
<dbReference type="InterPro" id="IPR001085">
    <property type="entry name" value="Ser_HO-MeTrfase"/>
</dbReference>
<reference evidence="11" key="1">
    <citation type="journal article" date="2021" name="Proc. Natl. Acad. Sci. U.S.A.">
        <title>Three genomes in the algal genus Volvox reveal the fate of a haploid sex-determining region after a transition to homothallism.</title>
        <authorList>
            <person name="Yamamoto K."/>
            <person name="Hamaji T."/>
            <person name="Kawai-Toyooka H."/>
            <person name="Matsuzaki R."/>
            <person name="Takahashi F."/>
            <person name="Nishimura Y."/>
            <person name="Kawachi M."/>
            <person name="Noguchi H."/>
            <person name="Minakuchi Y."/>
            <person name="Umen J.G."/>
            <person name="Toyoda A."/>
            <person name="Nozaki H."/>
        </authorList>
    </citation>
    <scope>NUCLEOTIDE SEQUENCE</scope>
    <source>
        <strain evidence="11">NIES-3780</strain>
    </source>
</reference>
<comment type="function">
    <text evidence="9">Interconversion of serine and glycine.</text>
</comment>
<dbReference type="PROSITE" id="PS00096">
    <property type="entry name" value="SHMT"/>
    <property type="match status" value="1"/>
</dbReference>
<dbReference type="Pfam" id="PF00464">
    <property type="entry name" value="SHMT"/>
    <property type="match status" value="1"/>
</dbReference>
<evidence type="ECO:0000256" key="1">
    <source>
        <dbReference type="ARBA" id="ARBA00001528"/>
    </source>
</evidence>
<keyword evidence="12" id="KW-1185">Reference proteome</keyword>
<keyword evidence="6 9" id="KW-0808">Transferase</keyword>
<feature type="modified residue" description="N6-(pyridoxal phosphate)lysine" evidence="8">
    <location>
        <position position="260"/>
    </location>
</feature>
<dbReference type="CDD" id="cd00378">
    <property type="entry name" value="SHMT"/>
    <property type="match status" value="1"/>
</dbReference>
<dbReference type="NCBIfam" id="NF000586">
    <property type="entry name" value="PRK00011.1"/>
    <property type="match status" value="1"/>
</dbReference>
<organism evidence="11 12">
    <name type="scientific">Volvox africanus</name>
    <dbReference type="NCBI Taxonomy" id="51714"/>
    <lineage>
        <taxon>Eukaryota</taxon>
        <taxon>Viridiplantae</taxon>
        <taxon>Chlorophyta</taxon>
        <taxon>core chlorophytes</taxon>
        <taxon>Chlorophyceae</taxon>
        <taxon>CS clade</taxon>
        <taxon>Chlamydomonadales</taxon>
        <taxon>Volvocaceae</taxon>
        <taxon>Volvox</taxon>
    </lineage>
</organism>
<evidence type="ECO:0000256" key="2">
    <source>
        <dbReference type="ARBA" id="ARBA00001933"/>
    </source>
</evidence>
<keyword evidence="7 8" id="KW-0663">Pyridoxal phosphate</keyword>
<comment type="catalytic activity">
    <reaction evidence="1 9">
        <text>(6R)-5,10-methylene-5,6,7,8-tetrahydrofolate + glycine + H2O = (6S)-5,6,7,8-tetrahydrofolate + L-serine</text>
        <dbReference type="Rhea" id="RHEA:15481"/>
        <dbReference type="ChEBI" id="CHEBI:15377"/>
        <dbReference type="ChEBI" id="CHEBI:15636"/>
        <dbReference type="ChEBI" id="CHEBI:33384"/>
        <dbReference type="ChEBI" id="CHEBI:57305"/>
        <dbReference type="ChEBI" id="CHEBI:57453"/>
        <dbReference type="EC" id="2.1.2.1"/>
    </reaction>
</comment>
<evidence type="ECO:0000256" key="4">
    <source>
        <dbReference type="ARBA" id="ARBA00006376"/>
    </source>
</evidence>
<sequence>MTGAQGDHIGVQDDTSAMAAVFPEAHKPLAAADPELFALIEDEKVRQWRGIELIASENFTSLPVMEALGSCLTNKYSEGQPGARYYGGNENIDKIELLCKRRALEAFGLSPDEWGVNVQPYSGSPANFAVYTALLQPHDRIMGLDLPSGGHLTHGYYTQGKKISATSIFFESLPYKLNPQTGLVDMDKLEEKATEYRPKIIICGASAYPRDWDYQRFREIADKVGALLMVDMAHISGLVAAGTLASPFEYADIVTTTTHKSLRGPRAGMIFFRRGPKPVARLLKGEPEGAAYDFEDRINFAVFPSLQGGPHNHQIGALAVALKYVATPEFKQYSNQVVANCRAMANALLKRGYKLVTDGTDNHLILWDLRPEGVTGSKMEKVCDLCHITLNKNAVVGDLSAMNPGGVRIGTPAMTSRGLMETDFEAVAGFLHEVLEVCKEVQSNTGKAIKDFVKGLDGNARIADIRARVEAWASRFQMPGFTVPDIAVAPAVST</sequence>
<comment type="similarity">
    <text evidence="4 9">Belongs to the SHMT family.</text>
</comment>
<dbReference type="InterPro" id="IPR015424">
    <property type="entry name" value="PyrdxlP-dep_Trfase"/>
</dbReference>
<dbReference type="Proteomes" id="UP000747399">
    <property type="component" value="Unassembled WGS sequence"/>
</dbReference>
<dbReference type="SUPFAM" id="SSF53383">
    <property type="entry name" value="PLP-dependent transferases"/>
    <property type="match status" value="1"/>
</dbReference>
<dbReference type="GO" id="GO:0005739">
    <property type="term" value="C:mitochondrion"/>
    <property type="evidence" value="ECO:0007669"/>
    <property type="project" value="TreeGrafter"/>
</dbReference>
<dbReference type="InterPro" id="IPR015422">
    <property type="entry name" value="PyrdxlP-dep_Trfase_small"/>
</dbReference>
<dbReference type="EC" id="2.1.2.1" evidence="9"/>